<proteinExistence type="predicted"/>
<evidence type="ECO:0000256" key="1">
    <source>
        <dbReference type="SAM" id="MobiDB-lite"/>
    </source>
</evidence>
<comment type="caution">
    <text evidence="2">The sequence shown here is derived from an EMBL/GenBank/DDBJ whole genome shotgun (WGS) entry which is preliminary data.</text>
</comment>
<name>A0A7W9UZ14_9ACTN</name>
<feature type="compositionally biased region" description="Pro residues" evidence="1">
    <location>
        <begin position="171"/>
        <end position="181"/>
    </location>
</feature>
<feature type="region of interest" description="Disordered" evidence="1">
    <location>
        <begin position="25"/>
        <end position="54"/>
    </location>
</feature>
<dbReference type="Proteomes" id="UP000588098">
    <property type="component" value="Unassembled WGS sequence"/>
</dbReference>
<feature type="compositionally biased region" description="Basic residues" evidence="1">
    <location>
        <begin position="134"/>
        <end position="148"/>
    </location>
</feature>
<keyword evidence="3" id="KW-1185">Reference proteome</keyword>
<evidence type="ECO:0000313" key="3">
    <source>
        <dbReference type="Proteomes" id="UP000588098"/>
    </source>
</evidence>
<dbReference type="AlphaFoldDB" id="A0A7W9UZ14"/>
<reference evidence="2 3" key="1">
    <citation type="submission" date="2020-08" db="EMBL/GenBank/DDBJ databases">
        <title>Genomic Encyclopedia of Type Strains, Phase III (KMG-III): the genomes of soil and plant-associated and newly described type strains.</title>
        <authorList>
            <person name="Whitman W."/>
        </authorList>
    </citation>
    <scope>NUCLEOTIDE SEQUENCE [LARGE SCALE GENOMIC DNA]</scope>
    <source>
        <strain evidence="2 3">CECT 8305</strain>
    </source>
</reference>
<evidence type="ECO:0000313" key="2">
    <source>
        <dbReference type="EMBL" id="MBB5936513.1"/>
    </source>
</evidence>
<protein>
    <submittedName>
        <fullName evidence="2">Uncharacterized protein</fullName>
    </submittedName>
</protein>
<organism evidence="2 3">
    <name type="scientific">Streptomyces zagrosensis</name>
    <dbReference type="NCBI Taxonomy" id="1042984"/>
    <lineage>
        <taxon>Bacteria</taxon>
        <taxon>Bacillati</taxon>
        <taxon>Actinomycetota</taxon>
        <taxon>Actinomycetes</taxon>
        <taxon>Kitasatosporales</taxon>
        <taxon>Streptomycetaceae</taxon>
        <taxon>Streptomyces</taxon>
    </lineage>
</organism>
<feature type="region of interest" description="Disordered" evidence="1">
    <location>
        <begin position="171"/>
        <end position="233"/>
    </location>
</feature>
<gene>
    <name evidence="2" type="ORF">FHS42_003588</name>
</gene>
<sequence length="233" mass="25073">MVLVAYRQVGRVAWFSANSRFRANSKRTLTRGPSREGEVSSRPTTRPPRRRDRHLLGRRVRVAAEFPPAQLHLAKTPVLREAGTWAGLTLTALAAAPVGWGILRAHRVTDSTTSSPTAEADGVGSRVGPSSSAPHRRAWAPLRPRVRATARPDRDTAPALHAITHAWLTPRCPPHAGPPDRPGSAGLPYRRPPWALATKTPYATSTRGGCSGTRPCGPETTPCADRGRAHAEG</sequence>
<accession>A0A7W9UZ14</accession>
<feature type="region of interest" description="Disordered" evidence="1">
    <location>
        <begin position="110"/>
        <end position="156"/>
    </location>
</feature>
<dbReference type="EMBL" id="JACHJL010000008">
    <property type="protein sequence ID" value="MBB5936513.1"/>
    <property type="molecule type" value="Genomic_DNA"/>
</dbReference>